<organism evidence="1 2">
    <name type="scientific">Rubroshorea leprosula</name>
    <dbReference type="NCBI Taxonomy" id="152421"/>
    <lineage>
        <taxon>Eukaryota</taxon>
        <taxon>Viridiplantae</taxon>
        <taxon>Streptophyta</taxon>
        <taxon>Embryophyta</taxon>
        <taxon>Tracheophyta</taxon>
        <taxon>Spermatophyta</taxon>
        <taxon>Magnoliopsida</taxon>
        <taxon>eudicotyledons</taxon>
        <taxon>Gunneridae</taxon>
        <taxon>Pentapetalae</taxon>
        <taxon>rosids</taxon>
        <taxon>malvids</taxon>
        <taxon>Malvales</taxon>
        <taxon>Dipterocarpaceae</taxon>
        <taxon>Rubroshorea</taxon>
    </lineage>
</organism>
<dbReference type="EMBL" id="BPVZ01000096">
    <property type="protein sequence ID" value="GKV32507.1"/>
    <property type="molecule type" value="Genomic_DNA"/>
</dbReference>
<accession>A0AAV5L5T3</accession>
<evidence type="ECO:0000313" key="2">
    <source>
        <dbReference type="Proteomes" id="UP001054252"/>
    </source>
</evidence>
<proteinExistence type="predicted"/>
<protein>
    <submittedName>
        <fullName evidence="1">Uncharacterized protein</fullName>
    </submittedName>
</protein>
<comment type="caution">
    <text evidence="1">The sequence shown here is derived from an EMBL/GenBank/DDBJ whole genome shotgun (WGS) entry which is preliminary data.</text>
</comment>
<keyword evidence="2" id="KW-1185">Reference proteome</keyword>
<sequence>MTVVRFGEKSREFAMFCQFWKLKLLFMDTVYSYVEIDRNSTVMRGNANDDFTLNLW</sequence>
<dbReference type="Proteomes" id="UP001054252">
    <property type="component" value="Unassembled WGS sequence"/>
</dbReference>
<reference evidence="1 2" key="1">
    <citation type="journal article" date="2021" name="Commun. Biol.">
        <title>The genome of Shorea leprosula (Dipterocarpaceae) highlights the ecological relevance of drought in aseasonal tropical rainforests.</title>
        <authorList>
            <person name="Ng K.K.S."/>
            <person name="Kobayashi M.J."/>
            <person name="Fawcett J.A."/>
            <person name="Hatakeyama M."/>
            <person name="Paape T."/>
            <person name="Ng C.H."/>
            <person name="Ang C.C."/>
            <person name="Tnah L.H."/>
            <person name="Lee C.T."/>
            <person name="Nishiyama T."/>
            <person name="Sese J."/>
            <person name="O'Brien M.J."/>
            <person name="Copetti D."/>
            <person name="Mohd Noor M.I."/>
            <person name="Ong R.C."/>
            <person name="Putra M."/>
            <person name="Sireger I.Z."/>
            <person name="Indrioko S."/>
            <person name="Kosugi Y."/>
            <person name="Izuno A."/>
            <person name="Isagi Y."/>
            <person name="Lee S.L."/>
            <person name="Shimizu K.K."/>
        </authorList>
    </citation>
    <scope>NUCLEOTIDE SEQUENCE [LARGE SCALE GENOMIC DNA]</scope>
    <source>
        <strain evidence="1">214</strain>
    </source>
</reference>
<evidence type="ECO:0000313" key="1">
    <source>
        <dbReference type="EMBL" id="GKV32507.1"/>
    </source>
</evidence>
<dbReference type="AlphaFoldDB" id="A0AAV5L5T3"/>
<gene>
    <name evidence="1" type="ORF">SLEP1_g41106</name>
</gene>
<name>A0AAV5L5T3_9ROSI</name>